<dbReference type="PANTHER" id="PTHR14689">
    <property type="entry name" value="PHORBOL-ESTER_DAG-TYPE DOMAIN-CONTAINING PROTEIN"/>
    <property type="match status" value="1"/>
</dbReference>
<dbReference type="OMA" id="TINCMNT"/>
<dbReference type="Proteomes" id="UP000033140">
    <property type="component" value="Unassembled WGS sequence"/>
</dbReference>
<feature type="region of interest" description="Disordered" evidence="1">
    <location>
        <begin position="601"/>
        <end position="647"/>
    </location>
</feature>
<feature type="compositionally biased region" description="Low complexity" evidence="1">
    <location>
        <begin position="53"/>
        <end position="69"/>
    </location>
</feature>
<feature type="compositionally biased region" description="Low complexity" evidence="1">
    <location>
        <begin position="1"/>
        <end position="18"/>
    </location>
</feature>
<comment type="caution">
    <text evidence="3">The sequence shown here is derived from an EMBL/GenBank/DDBJ whole genome shotgun (WGS) entry which is preliminary data.</text>
</comment>
<evidence type="ECO:0000313" key="4">
    <source>
        <dbReference type="Proteomes" id="UP000033140"/>
    </source>
</evidence>
<proteinExistence type="predicted"/>
<feature type="region of interest" description="Disordered" evidence="1">
    <location>
        <begin position="1"/>
        <end position="352"/>
    </location>
</feature>
<feature type="region of interest" description="Disordered" evidence="1">
    <location>
        <begin position="494"/>
        <end position="517"/>
    </location>
</feature>
<dbReference type="Pfam" id="PF13926">
    <property type="entry name" value="DUF4211"/>
    <property type="match status" value="1"/>
</dbReference>
<accession>A0A0E9N7Q9</accession>
<reference evidence="3 4" key="3">
    <citation type="journal article" date="2015" name="Genome Announc.">
        <title>Draft Genome Sequence of the Archiascomycetous Yeast Saitoella complicata.</title>
        <authorList>
            <person name="Yamauchi K."/>
            <person name="Kondo S."/>
            <person name="Hamamoto M."/>
            <person name="Takahashi Y."/>
            <person name="Ogura Y."/>
            <person name="Hayashi T."/>
            <person name="Nishida H."/>
        </authorList>
    </citation>
    <scope>NUCLEOTIDE SEQUENCE [LARGE SCALE GENOMIC DNA]</scope>
    <source>
        <strain evidence="3 4">NRRL Y-17804</strain>
    </source>
</reference>
<feature type="compositionally biased region" description="Polar residues" evidence="1">
    <location>
        <begin position="620"/>
        <end position="629"/>
    </location>
</feature>
<feature type="compositionally biased region" description="Basic and acidic residues" evidence="1">
    <location>
        <begin position="83"/>
        <end position="101"/>
    </location>
</feature>
<reference evidence="3 4" key="2">
    <citation type="journal article" date="2014" name="J. Gen. Appl. Microbiol.">
        <title>The early diverging ascomycetous budding yeast Saitoella complicata has three histone deacetylases belonging to the Clr6, Hos2, and Rpd3 lineages.</title>
        <authorList>
            <person name="Nishida H."/>
            <person name="Matsumoto T."/>
            <person name="Kondo S."/>
            <person name="Hamamoto M."/>
            <person name="Yoshikawa H."/>
        </authorList>
    </citation>
    <scope>NUCLEOTIDE SEQUENCE [LARGE SCALE GENOMIC DNA]</scope>
    <source>
        <strain evidence="3 4">NRRL Y-17804</strain>
    </source>
</reference>
<dbReference type="AlphaFoldDB" id="A0A0E9N7Q9"/>
<feature type="compositionally biased region" description="Basic and acidic residues" evidence="1">
    <location>
        <begin position="310"/>
        <end position="328"/>
    </location>
</feature>
<keyword evidence="4" id="KW-1185">Reference proteome</keyword>
<feature type="domain" description="DUF4211" evidence="2">
    <location>
        <begin position="351"/>
        <end position="488"/>
    </location>
</feature>
<reference evidence="3 4" key="1">
    <citation type="journal article" date="2011" name="J. Gen. Appl. Microbiol.">
        <title>Draft genome sequencing of the enigmatic yeast Saitoella complicata.</title>
        <authorList>
            <person name="Nishida H."/>
            <person name="Hamamoto M."/>
            <person name="Sugiyama J."/>
        </authorList>
    </citation>
    <scope>NUCLEOTIDE SEQUENCE [LARGE SCALE GENOMIC DNA]</scope>
    <source>
        <strain evidence="3 4">NRRL Y-17804</strain>
    </source>
</reference>
<evidence type="ECO:0000256" key="1">
    <source>
        <dbReference type="SAM" id="MobiDB-lite"/>
    </source>
</evidence>
<feature type="compositionally biased region" description="Acidic residues" evidence="1">
    <location>
        <begin position="335"/>
        <end position="352"/>
    </location>
</feature>
<feature type="compositionally biased region" description="Acidic residues" evidence="1">
    <location>
        <begin position="233"/>
        <end position="243"/>
    </location>
</feature>
<gene>
    <name evidence="3" type="ORF">G7K_0107-t1</name>
</gene>
<protein>
    <recommendedName>
        <fullName evidence="2">DUF4211 domain-containing protein</fullName>
    </recommendedName>
</protein>
<dbReference type="InterPro" id="IPR025451">
    <property type="entry name" value="DUF4211"/>
</dbReference>
<dbReference type="GO" id="GO:0005634">
    <property type="term" value="C:nucleus"/>
    <property type="evidence" value="ECO:0007669"/>
    <property type="project" value="TreeGrafter"/>
</dbReference>
<sequence>MVFGPASAQKAKKSGSAGTKRKREPKQTQLSFSQPSKPNDVQDAIVAAFNSRPATSSPPLAPASSAPIEIPEEESSDVEVTDELAKKEKGMSTPNKSKELPEPVQEVSSSDDELDELVMDKAPKSISLALRRSGTTSSEEDDDEEPRKKQMTPAKRRVESSSDTASESREPVNKRSRRDTGKRVDGEAKKEKPETKNANAKVLLRASLSPKQKKQAPPRPAGRVAKKGVILSNDDEDEEDEDAIVGPKSRRKRYIPRADDKEASSKSNASDNDVDEELKREAVSLRSTRVIKERTRGRNAPQTKKTAFQKKLEMLKRKKQGHDVDVLGKESQSGSEEDGEDDSDEGSDAGFIDYDEEEGLGADQVAMATPWEFTRESHQKLSHHFKVFIQHEVHAMLDPEFADADHLTTNDYFRGALQSLERKMGPIRDSVINSSAWKKPFMRALKTRPFIDTFANHDGYNCDACNITNRKATYRVYLSGPRYDPKTLQSYEEADDASSGSAISSASDSEHEQTKRKSQKSDWYLGRSCFARTIHSHYFYHWRYQMRCELTDILEGDNYHLGEGKGIDEVVEELDKQGETINCMNTFLYCSDREIYKRGEMPKIISRRPARPPAAEDPSLETNNEPQHQSYKHPKPKFNVLQSPTVA</sequence>
<feature type="compositionally biased region" description="Polar residues" evidence="1">
    <location>
        <begin position="27"/>
        <end position="39"/>
    </location>
</feature>
<evidence type="ECO:0000313" key="3">
    <source>
        <dbReference type="EMBL" id="GAO45859.1"/>
    </source>
</evidence>
<dbReference type="PANTHER" id="PTHR14689:SF0">
    <property type="entry name" value="COILED-COIL DOMAIN-CONTAINING PROTEIN 82"/>
    <property type="match status" value="1"/>
</dbReference>
<organism evidence="3 4">
    <name type="scientific">Saitoella complicata (strain BCRC 22490 / CBS 7301 / JCM 7358 / NBRC 10748 / NRRL Y-17804)</name>
    <dbReference type="NCBI Taxonomy" id="698492"/>
    <lineage>
        <taxon>Eukaryota</taxon>
        <taxon>Fungi</taxon>
        <taxon>Dikarya</taxon>
        <taxon>Ascomycota</taxon>
        <taxon>Taphrinomycotina</taxon>
        <taxon>Taphrinomycotina incertae sedis</taxon>
        <taxon>Saitoella</taxon>
    </lineage>
</organism>
<feature type="compositionally biased region" description="Basic and acidic residues" evidence="1">
    <location>
        <begin position="156"/>
        <end position="195"/>
    </location>
</feature>
<evidence type="ECO:0000259" key="2">
    <source>
        <dbReference type="Pfam" id="PF13926"/>
    </source>
</evidence>
<feature type="compositionally biased region" description="Acidic residues" evidence="1">
    <location>
        <begin position="70"/>
        <end position="82"/>
    </location>
</feature>
<dbReference type="EMBL" id="BACD03000001">
    <property type="protein sequence ID" value="GAO45859.1"/>
    <property type="molecule type" value="Genomic_DNA"/>
</dbReference>
<name>A0A0E9N7Q9_SAICN</name>
<feature type="compositionally biased region" description="Low complexity" evidence="1">
    <location>
        <begin position="497"/>
        <end position="507"/>
    </location>
</feature>